<reference evidence="1 2" key="1">
    <citation type="submission" date="2021-03" db="EMBL/GenBank/DDBJ databases">
        <title>Genomic Encyclopedia of Type Strains, Phase IV (KMG-IV): sequencing the most valuable type-strain genomes for metagenomic binning, comparative biology and taxonomic classification.</title>
        <authorList>
            <person name="Goeker M."/>
        </authorList>
    </citation>
    <scope>NUCLEOTIDE SEQUENCE [LARGE SCALE GENOMIC DNA]</scope>
    <source>
        <strain evidence="1 2">DSM 28783</strain>
    </source>
</reference>
<dbReference type="PANTHER" id="PTHR35810">
    <property type="entry name" value="CYTOPLASMIC PROTEIN-RELATED"/>
    <property type="match status" value="1"/>
</dbReference>
<dbReference type="Proteomes" id="UP001519307">
    <property type="component" value="Unassembled WGS sequence"/>
</dbReference>
<evidence type="ECO:0000313" key="2">
    <source>
        <dbReference type="Proteomes" id="UP001519307"/>
    </source>
</evidence>
<dbReference type="Pfam" id="PF13310">
    <property type="entry name" value="Virulence_RhuM"/>
    <property type="match status" value="1"/>
</dbReference>
<sequence>MNIDKNNMIIQEEKIIFYSNEEETVTVDVYFADETFWLSQKSMAKLFNVDVRTINDHLKNIYETEELHMESTIREFRIVQKEGNRSVNRSVKFYNLDATISVGYRVNSKQATQFRKWATNTLNQYITKGFVLNDKMLKNGKPFGKDYFDELLEKIREIRASERRAYQKIADVFEQCSSDYSSNSKETKLFYKTVQNKLHFATTGQTAAEIIYNRADSDMPYMGLTTWKNAPKGKVLKSDTTIAKNYLNEKEIDKLNRLVTLFIDFAELRALNQQIMTMEDWLIHVNKFLAFSDQEILENSGIISHDMAVAKAHEEYEKFRIKQDKLYISDFDKEFERYLKGGRNK</sequence>
<comment type="caution">
    <text evidence="1">The sequence shown here is derived from an EMBL/GenBank/DDBJ whole genome shotgun (WGS) entry which is preliminary data.</text>
</comment>
<gene>
    <name evidence="1" type="ORF">J2Z42_002178</name>
</gene>
<dbReference type="InterPro" id="IPR011204">
    <property type="entry name" value="Virulence_RhuM-like"/>
</dbReference>
<evidence type="ECO:0000313" key="1">
    <source>
        <dbReference type="EMBL" id="MBP2033475.1"/>
    </source>
</evidence>
<protein>
    <recommendedName>
        <fullName evidence="3">Cell filamentation protein Fic</fullName>
    </recommendedName>
</protein>
<accession>A0ABS4KTW9</accession>
<evidence type="ECO:0008006" key="3">
    <source>
        <dbReference type="Google" id="ProtNLM"/>
    </source>
</evidence>
<dbReference type="PIRSF" id="PIRSF015268">
    <property type="entry name" value="Virulence_RhuM"/>
    <property type="match status" value="1"/>
</dbReference>
<dbReference type="PANTHER" id="PTHR35810:SF1">
    <property type="entry name" value="CYTOPLASMIC PROTEIN"/>
    <property type="match status" value="1"/>
</dbReference>
<dbReference type="RefSeq" id="WP_209702647.1">
    <property type="nucleotide sequence ID" value="NZ_JAGGLM010000015.1"/>
</dbReference>
<organism evidence="1 2">
    <name type="scientific">Clostridium algifaecis</name>
    <dbReference type="NCBI Taxonomy" id="1472040"/>
    <lineage>
        <taxon>Bacteria</taxon>
        <taxon>Bacillati</taxon>
        <taxon>Bacillota</taxon>
        <taxon>Clostridia</taxon>
        <taxon>Eubacteriales</taxon>
        <taxon>Clostridiaceae</taxon>
        <taxon>Clostridium</taxon>
    </lineage>
</organism>
<dbReference type="EMBL" id="JAGGLM010000015">
    <property type="protein sequence ID" value="MBP2033475.1"/>
    <property type="molecule type" value="Genomic_DNA"/>
</dbReference>
<name>A0ABS4KTW9_9CLOT</name>
<keyword evidence="2" id="KW-1185">Reference proteome</keyword>
<proteinExistence type="predicted"/>